<protein>
    <recommendedName>
        <fullName evidence="1">DUF5655 domain-containing protein</fullName>
    </recommendedName>
</protein>
<keyword evidence="3" id="KW-1185">Reference proteome</keyword>
<evidence type="ECO:0000313" key="2">
    <source>
        <dbReference type="EMBL" id="GAA0250753.1"/>
    </source>
</evidence>
<proteinExistence type="predicted"/>
<accession>A0ABP3E2P6</accession>
<feature type="domain" description="DUF5655" evidence="1">
    <location>
        <begin position="5"/>
        <end position="116"/>
    </location>
</feature>
<organism evidence="2 3">
    <name type="scientific">Saccharothrix mutabilis subsp. mutabilis</name>
    <dbReference type="NCBI Taxonomy" id="66855"/>
    <lineage>
        <taxon>Bacteria</taxon>
        <taxon>Bacillati</taxon>
        <taxon>Actinomycetota</taxon>
        <taxon>Actinomycetes</taxon>
        <taxon>Pseudonocardiales</taxon>
        <taxon>Pseudonocardiaceae</taxon>
        <taxon>Saccharothrix</taxon>
    </lineage>
</organism>
<dbReference type="Proteomes" id="UP001500416">
    <property type="component" value="Unassembled WGS sequence"/>
</dbReference>
<evidence type="ECO:0000313" key="3">
    <source>
        <dbReference type="Proteomes" id="UP001500416"/>
    </source>
</evidence>
<dbReference type="Pfam" id="PF18899">
    <property type="entry name" value="DUF5655"/>
    <property type="match status" value="1"/>
</dbReference>
<comment type="caution">
    <text evidence="2">The sequence shown here is derived from an EMBL/GenBank/DDBJ whole genome shotgun (WGS) entry which is preliminary data.</text>
</comment>
<name>A0ABP3E2P6_9PSEU</name>
<gene>
    <name evidence="2" type="ORF">GCM10010492_58740</name>
</gene>
<dbReference type="InterPro" id="IPR043714">
    <property type="entry name" value="DUF5655"/>
</dbReference>
<reference evidence="3" key="1">
    <citation type="journal article" date="2019" name="Int. J. Syst. Evol. Microbiol.">
        <title>The Global Catalogue of Microorganisms (GCM) 10K type strain sequencing project: providing services to taxonomists for standard genome sequencing and annotation.</title>
        <authorList>
            <consortium name="The Broad Institute Genomics Platform"/>
            <consortium name="The Broad Institute Genome Sequencing Center for Infectious Disease"/>
            <person name="Wu L."/>
            <person name="Ma J."/>
        </authorList>
    </citation>
    <scope>NUCLEOTIDE SEQUENCE [LARGE SCALE GENOMIC DNA]</scope>
    <source>
        <strain evidence="3">JCM 3380</strain>
    </source>
</reference>
<dbReference type="EMBL" id="BAAABU010000018">
    <property type="protein sequence ID" value="GAA0250753.1"/>
    <property type="molecule type" value="Genomic_DNA"/>
</dbReference>
<dbReference type="RefSeq" id="WP_343937182.1">
    <property type="nucleotide sequence ID" value="NZ_BAAABU010000018.1"/>
</dbReference>
<sequence length="119" mass="13600">MGTTDEYFAGHPFAADVFERVRRVVAGFGEAEVRVSRSQVALRRRRGFAYVWLPGKYLAKPAAEVVVSFALGRRDPSPRFKEVVQPAAGQWMHHLEVRDPAEVDDEVRRWLREAYDRAG</sequence>
<evidence type="ECO:0000259" key="1">
    <source>
        <dbReference type="Pfam" id="PF18899"/>
    </source>
</evidence>